<proteinExistence type="predicted"/>
<evidence type="ECO:0000313" key="2">
    <source>
        <dbReference type="EMBL" id="CDP34407.1"/>
    </source>
</evidence>
<evidence type="ECO:0000256" key="1">
    <source>
        <dbReference type="SAM" id="MobiDB-lite"/>
    </source>
</evidence>
<dbReference type="EMBL" id="HG937693">
    <property type="protein sequence ID" value="CDP34407.1"/>
    <property type="molecule type" value="Genomic_DNA"/>
</dbReference>
<feature type="region of interest" description="Disordered" evidence="1">
    <location>
        <begin position="1"/>
        <end position="30"/>
    </location>
</feature>
<feature type="compositionally biased region" description="Polar residues" evidence="1">
    <location>
        <begin position="1"/>
        <end position="11"/>
    </location>
</feature>
<sequence>MPSRNAVNKPTKTGHKKAGKPSNKPIKIAPGLTTKSAGKVTSKVISKKRAKKDVRNAKYLEQYVKTRAGQVMEDAMVDEDDDSQLSATQRKLIARKLKIERDNAINLDLEADLPAEEIQLSSSGQGTTLGAPPVYN</sequence>
<reference evidence="2" key="1">
    <citation type="submission" date="2014-02" db="EMBL/GenBank/DDBJ databases">
        <authorList>
            <person name="Genoscope - CEA"/>
        </authorList>
    </citation>
    <scope>NUCLEOTIDE SEQUENCE</scope>
    <source>
        <strain evidence="2">LS3</strain>
    </source>
</reference>
<protein>
    <submittedName>
        <fullName evidence="2">ARAD1C11616p</fullName>
    </submittedName>
</protein>
<gene>
    <name evidence="2" type="ORF">GNLVRS02_ARAD1C11616g</name>
</gene>
<reference evidence="2" key="2">
    <citation type="submission" date="2014-06" db="EMBL/GenBank/DDBJ databases">
        <title>The complete genome of Blastobotrys (Arxula) adeninivorans LS3 - a yeast of biotechnological interest.</title>
        <authorList>
            <person name="Kunze G."/>
            <person name="Gaillardin C."/>
            <person name="Czernicka M."/>
            <person name="Durrens P."/>
            <person name="Martin T."/>
            <person name="Boer E."/>
            <person name="Gabaldon T."/>
            <person name="Cruz J."/>
            <person name="Talla E."/>
            <person name="Marck C."/>
            <person name="Goffeau A."/>
            <person name="Barbe V."/>
            <person name="Baret P."/>
            <person name="Baronian K."/>
            <person name="Beier S."/>
            <person name="Bleykasten C."/>
            <person name="Bode R."/>
            <person name="Casaregola S."/>
            <person name="Despons L."/>
            <person name="Fairhead C."/>
            <person name="Giersberg M."/>
            <person name="Gierski P."/>
            <person name="Hahnel U."/>
            <person name="Hartmann A."/>
            <person name="Jankowska D."/>
            <person name="Jubin C."/>
            <person name="Jung P."/>
            <person name="Lafontaine I."/>
            <person name="Leh-Louis V."/>
            <person name="Lemaire M."/>
            <person name="Marcet-Houben M."/>
            <person name="Mascher M."/>
            <person name="Morel G."/>
            <person name="Richard G.-F."/>
            <person name="Riechen J."/>
            <person name="Sacerdot C."/>
            <person name="Sarkar A."/>
            <person name="Savel G."/>
            <person name="Schacherer J."/>
            <person name="Sherman D."/>
            <person name="Straub M.-L."/>
            <person name="Stein N."/>
            <person name="Thierry A."/>
            <person name="Trautwein-Schult A."/>
            <person name="Westhof E."/>
            <person name="Worch S."/>
            <person name="Dujon B."/>
            <person name="Souciet J.-L."/>
            <person name="Wincker P."/>
            <person name="Scholz U."/>
            <person name="Neuveglise N."/>
        </authorList>
    </citation>
    <scope>NUCLEOTIDE SEQUENCE</scope>
    <source>
        <strain evidence="2">LS3</strain>
    </source>
</reference>
<name>A0A060T672_BLAAD</name>
<dbReference type="AlphaFoldDB" id="A0A060T672"/>
<accession>A0A060T672</accession>
<organism evidence="2">
    <name type="scientific">Blastobotrys adeninivorans</name>
    <name type="common">Yeast</name>
    <name type="synonym">Arxula adeninivorans</name>
    <dbReference type="NCBI Taxonomy" id="409370"/>
    <lineage>
        <taxon>Eukaryota</taxon>
        <taxon>Fungi</taxon>
        <taxon>Dikarya</taxon>
        <taxon>Ascomycota</taxon>
        <taxon>Saccharomycotina</taxon>
        <taxon>Dipodascomycetes</taxon>
        <taxon>Dipodascales</taxon>
        <taxon>Trichomonascaceae</taxon>
        <taxon>Blastobotrys</taxon>
    </lineage>
</organism>